<dbReference type="InterPro" id="IPR036866">
    <property type="entry name" value="RibonucZ/Hydroxyglut_hydro"/>
</dbReference>
<dbReference type="GO" id="GO:0042781">
    <property type="term" value="F:3'-tRNA processing endoribonuclease activity"/>
    <property type="evidence" value="ECO:0007669"/>
    <property type="project" value="TreeGrafter"/>
</dbReference>
<dbReference type="CDD" id="cd07716">
    <property type="entry name" value="RNaseZ_short-form-like_MBL-fold"/>
    <property type="match status" value="1"/>
</dbReference>
<organism evidence="2">
    <name type="scientific">freshwater metagenome</name>
    <dbReference type="NCBI Taxonomy" id="449393"/>
    <lineage>
        <taxon>unclassified sequences</taxon>
        <taxon>metagenomes</taxon>
        <taxon>ecological metagenomes</taxon>
    </lineage>
</organism>
<dbReference type="SUPFAM" id="SSF56281">
    <property type="entry name" value="Metallo-hydrolase/oxidoreductase"/>
    <property type="match status" value="1"/>
</dbReference>
<feature type="domain" description="Metallo-beta-lactamase" evidence="1">
    <location>
        <begin position="18"/>
        <end position="218"/>
    </location>
</feature>
<sequence>MHITILGKSPSWQDAGGACTGYLVQEAQTTVLLDCGNGVFAKLREAVDYSDVDHVVVSHLHADHCLDLVPFAYALTYGPRAGARPQLFVPPGGISLMRRLSELWGNADLVDGAFRITEYDPAASLALGDLAARFTPVPHYIDTNAVELTAPASGRRFTFSADCGPNDALVEFARDTDLLLIEATLTDPEPGELRGHLTATEAGEHARRAGARRVVLTHFSDEIDAGAQQAAGTAAFGAPVELARAGVVLEL</sequence>
<dbReference type="EMBL" id="CAFBMX010000006">
    <property type="protein sequence ID" value="CAB4933290.1"/>
    <property type="molecule type" value="Genomic_DNA"/>
</dbReference>
<dbReference type="PANTHER" id="PTHR46018">
    <property type="entry name" value="ZINC PHOSPHODIESTERASE ELAC PROTEIN 1"/>
    <property type="match status" value="1"/>
</dbReference>
<dbReference type="Gene3D" id="3.60.15.10">
    <property type="entry name" value="Ribonuclease Z/Hydroxyacylglutathione hydrolase-like"/>
    <property type="match status" value="1"/>
</dbReference>
<protein>
    <submittedName>
        <fullName evidence="2">Unannotated protein</fullName>
    </submittedName>
</protein>
<evidence type="ECO:0000259" key="1">
    <source>
        <dbReference type="SMART" id="SM00849"/>
    </source>
</evidence>
<name>A0A6J7IR56_9ZZZZ</name>
<dbReference type="Pfam" id="PF12706">
    <property type="entry name" value="Lactamase_B_2"/>
    <property type="match status" value="1"/>
</dbReference>
<dbReference type="InterPro" id="IPR001279">
    <property type="entry name" value="Metallo-B-lactamas"/>
</dbReference>
<reference evidence="2" key="1">
    <citation type="submission" date="2020-05" db="EMBL/GenBank/DDBJ databases">
        <authorList>
            <person name="Chiriac C."/>
            <person name="Salcher M."/>
            <person name="Ghai R."/>
            <person name="Kavagutti S V."/>
        </authorList>
    </citation>
    <scope>NUCLEOTIDE SEQUENCE</scope>
</reference>
<gene>
    <name evidence="2" type="ORF">UFOPK3674_01300</name>
</gene>
<evidence type="ECO:0000313" key="2">
    <source>
        <dbReference type="EMBL" id="CAB4933290.1"/>
    </source>
</evidence>
<dbReference type="SMART" id="SM00849">
    <property type="entry name" value="Lactamase_B"/>
    <property type="match status" value="1"/>
</dbReference>
<dbReference type="AlphaFoldDB" id="A0A6J7IR56"/>
<dbReference type="PANTHER" id="PTHR46018:SF2">
    <property type="entry name" value="ZINC PHOSPHODIESTERASE ELAC PROTEIN 1"/>
    <property type="match status" value="1"/>
</dbReference>
<accession>A0A6J7IR56</accession>
<proteinExistence type="predicted"/>